<sequence>MRKGGDNSQTPVRSTPDNITVRKKSQIPPGNNLSPSEHTSTASEPEALLSLSSEISLLRQTMNEMWNCFRERLDTLGEKLSNYDERLRVLETQACENAALKASISALKEQLNNQTQLSLRKELEIAGLAESLNENPVHLALTTALKLGINLQETDLDYVSRAGPKRQGKEKNNDHSPSMPRPLVVAFVRRAKRDEFLEHSRNRRPLKSKDIITNDSDSTIYVNERLTNDNRRLFRDSRLFAKKHGYKHCWVRNGFIFLRKEDYRDGSPAIRIQFQDDLERLVTSISRHFPKTDTARDSSVIASSPA</sequence>
<accession>A0A6J1WSK3</accession>
<feature type="domain" description="FP protein C-terminal" evidence="3">
    <location>
        <begin position="227"/>
        <end position="282"/>
    </location>
</feature>
<proteinExistence type="predicted"/>
<feature type="compositionally biased region" description="Polar residues" evidence="2">
    <location>
        <begin position="1"/>
        <end position="18"/>
    </location>
</feature>
<evidence type="ECO:0000313" key="5">
    <source>
        <dbReference type="RefSeq" id="XP_026758427.3"/>
    </source>
</evidence>
<dbReference type="Pfam" id="PF25298">
    <property type="entry name" value="Baculo_FP_2nd"/>
    <property type="match status" value="1"/>
</dbReference>
<feature type="coiled-coil region" evidence="1">
    <location>
        <begin position="73"/>
        <end position="117"/>
    </location>
</feature>
<evidence type="ECO:0000256" key="2">
    <source>
        <dbReference type="SAM" id="MobiDB-lite"/>
    </source>
</evidence>
<feature type="compositionally biased region" description="Polar residues" evidence="2">
    <location>
        <begin position="28"/>
        <end position="42"/>
    </location>
</feature>
<dbReference type="GeneID" id="113517883"/>
<evidence type="ECO:0000256" key="1">
    <source>
        <dbReference type="SAM" id="Coils"/>
    </source>
</evidence>
<gene>
    <name evidence="5" type="primary">LOC113517883</name>
</gene>
<dbReference type="InterPro" id="IPR057251">
    <property type="entry name" value="FP_C"/>
</dbReference>
<reference evidence="5" key="1">
    <citation type="submission" date="2025-08" db="UniProtKB">
        <authorList>
            <consortium name="RefSeq"/>
        </authorList>
    </citation>
    <scope>IDENTIFICATION</scope>
    <source>
        <tissue evidence="5">Whole larvae</tissue>
    </source>
</reference>
<keyword evidence="4" id="KW-1185">Reference proteome</keyword>
<feature type="region of interest" description="Disordered" evidence="2">
    <location>
        <begin position="1"/>
        <end position="45"/>
    </location>
</feature>
<name>A0A6J1WSK3_GALME</name>
<dbReference type="AlphaFoldDB" id="A0A6J1WSK3"/>
<dbReference type="KEGG" id="gmw:113517883"/>
<evidence type="ECO:0000259" key="3">
    <source>
        <dbReference type="Pfam" id="PF25298"/>
    </source>
</evidence>
<protein>
    <submittedName>
        <fullName evidence="5">Uncharacterized protein LOC113517883</fullName>
    </submittedName>
</protein>
<dbReference type="InParanoid" id="A0A6J1WSK3"/>
<dbReference type="RefSeq" id="XP_026758427.3">
    <property type="nucleotide sequence ID" value="XM_026902626.3"/>
</dbReference>
<evidence type="ECO:0000313" key="4">
    <source>
        <dbReference type="Proteomes" id="UP001652740"/>
    </source>
</evidence>
<dbReference type="GO" id="GO:0008270">
    <property type="term" value="F:zinc ion binding"/>
    <property type="evidence" value="ECO:0007669"/>
    <property type="project" value="UniProtKB-KW"/>
</dbReference>
<organism evidence="4 5">
    <name type="scientific">Galleria mellonella</name>
    <name type="common">Greater wax moth</name>
    <dbReference type="NCBI Taxonomy" id="7137"/>
    <lineage>
        <taxon>Eukaryota</taxon>
        <taxon>Metazoa</taxon>
        <taxon>Ecdysozoa</taxon>
        <taxon>Arthropoda</taxon>
        <taxon>Hexapoda</taxon>
        <taxon>Insecta</taxon>
        <taxon>Pterygota</taxon>
        <taxon>Neoptera</taxon>
        <taxon>Endopterygota</taxon>
        <taxon>Lepidoptera</taxon>
        <taxon>Glossata</taxon>
        <taxon>Ditrysia</taxon>
        <taxon>Pyraloidea</taxon>
        <taxon>Pyralidae</taxon>
        <taxon>Galleriinae</taxon>
        <taxon>Galleria</taxon>
    </lineage>
</organism>
<keyword evidence="1" id="KW-0175">Coiled coil</keyword>
<dbReference type="Proteomes" id="UP001652740">
    <property type="component" value="Unplaced"/>
</dbReference>